<feature type="region of interest" description="Disordered" evidence="1">
    <location>
        <begin position="131"/>
        <end position="161"/>
    </location>
</feature>
<feature type="region of interest" description="Disordered" evidence="1">
    <location>
        <begin position="35"/>
        <end position="83"/>
    </location>
</feature>
<keyword evidence="3" id="KW-1185">Reference proteome</keyword>
<comment type="caution">
    <text evidence="2">The sequence shown here is derived from an EMBL/GenBank/DDBJ whole genome shotgun (WGS) entry which is preliminary data.</text>
</comment>
<feature type="compositionally biased region" description="Polar residues" evidence="1">
    <location>
        <begin position="132"/>
        <end position="146"/>
    </location>
</feature>
<gene>
    <name evidence="2" type="ORF">M23134_00095</name>
</gene>
<protein>
    <submittedName>
        <fullName evidence="2">Uncharacterized protein</fullName>
    </submittedName>
</protein>
<reference evidence="2 3" key="1">
    <citation type="submission" date="2007-01" db="EMBL/GenBank/DDBJ databases">
        <authorList>
            <person name="Haygood M."/>
            <person name="Podell S."/>
            <person name="Anderson C."/>
            <person name="Hopkinson B."/>
            <person name="Roe K."/>
            <person name="Barbeau K."/>
            <person name="Gaasterland T."/>
            <person name="Ferriera S."/>
            <person name="Johnson J."/>
            <person name="Kravitz S."/>
            <person name="Beeson K."/>
            <person name="Sutton G."/>
            <person name="Rogers Y.-H."/>
            <person name="Friedman R."/>
            <person name="Frazier M."/>
            <person name="Venter J.C."/>
        </authorList>
    </citation>
    <scope>NUCLEOTIDE SEQUENCE [LARGE SCALE GENOMIC DNA]</scope>
    <source>
        <strain evidence="2 3">ATCC 23134</strain>
    </source>
</reference>
<sequence length="161" mass="18484">MKKIVINIPEVKWNIRTMFDKLVKSLTYEVDEAGEKLPKSKTKKPVEKQTTLQTQPKPTQKTAANENTPPLFPKTQKNSNTNKIQIQKEDLALISTALIRYKKHLAQNNQLEKAKKVGTLDQMFYEMMQPAKASSETVTQPPSNLSERYRQNKRERATNLG</sequence>
<feature type="compositionally biased region" description="Basic and acidic residues" evidence="1">
    <location>
        <begin position="147"/>
        <end position="161"/>
    </location>
</feature>
<dbReference type="AlphaFoldDB" id="A1ZKX5"/>
<accession>A1ZKX5</accession>
<evidence type="ECO:0000313" key="2">
    <source>
        <dbReference type="EMBL" id="EAY28941.1"/>
    </source>
</evidence>
<dbReference type="RefSeq" id="WP_002697105.1">
    <property type="nucleotide sequence ID" value="NZ_AAWS01000013.1"/>
</dbReference>
<name>A1ZKX5_MICM2</name>
<evidence type="ECO:0000313" key="3">
    <source>
        <dbReference type="Proteomes" id="UP000004095"/>
    </source>
</evidence>
<dbReference type="Proteomes" id="UP000004095">
    <property type="component" value="Unassembled WGS sequence"/>
</dbReference>
<feature type="compositionally biased region" description="Low complexity" evidence="1">
    <location>
        <begin position="48"/>
        <end position="62"/>
    </location>
</feature>
<organism evidence="2 3">
    <name type="scientific">Microscilla marina ATCC 23134</name>
    <dbReference type="NCBI Taxonomy" id="313606"/>
    <lineage>
        <taxon>Bacteria</taxon>
        <taxon>Pseudomonadati</taxon>
        <taxon>Bacteroidota</taxon>
        <taxon>Cytophagia</taxon>
        <taxon>Cytophagales</taxon>
        <taxon>Microscillaceae</taxon>
        <taxon>Microscilla</taxon>
    </lineage>
</organism>
<proteinExistence type="predicted"/>
<dbReference type="EMBL" id="AAWS01000013">
    <property type="protein sequence ID" value="EAY28941.1"/>
    <property type="molecule type" value="Genomic_DNA"/>
</dbReference>
<evidence type="ECO:0000256" key="1">
    <source>
        <dbReference type="SAM" id="MobiDB-lite"/>
    </source>
</evidence>